<gene>
    <name evidence="3" type="ORF">H9L22_00680</name>
</gene>
<feature type="compositionally biased region" description="Low complexity" evidence="1">
    <location>
        <begin position="7"/>
        <end position="18"/>
    </location>
</feature>
<dbReference type="InterPro" id="IPR050834">
    <property type="entry name" value="Glycosyltransf_2"/>
</dbReference>
<keyword evidence="4" id="KW-1185">Reference proteome</keyword>
<feature type="domain" description="Glycosyltransferase 2-like" evidence="2">
    <location>
        <begin position="41"/>
        <end position="195"/>
    </location>
</feature>
<dbReference type="PANTHER" id="PTHR43685">
    <property type="entry name" value="GLYCOSYLTRANSFERASE"/>
    <property type="match status" value="1"/>
</dbReference>
<dbReference type="InterPro" id="IPR029044">
    <property type="entry name" value="Nucleotide-diphossugar_trans"/>
</dbReference>
<protein>
    <submittedName>
        <fullName evidence="3">Glycosyltransferase family 2 protein</fullName>
    </submittedName>
</protein>
<keyword evidence="3" id="KW-0808">Transferase</keyword>
<accession>A0A7H0H6B9</accession>
<dbReference type="SUPFAM" id="SSF53448">
    <property type="entry name" value="Nucleotide-diphospho-sugar transferases"/>
    <property type="match status" value="1"/>
</dbReference>
<dbReference type="Proteomes" id="UP000516117">
    <property type="component" value="Chromosome"/>
</dbReference>
<reference evidence="3 4" key="1">
    <citation type="submission" date="2020-08" db="EMBL/GenBank/DDBJ databases">
        <title>Genome sequence of Tessaracoccus defluvii JCM 17540T.</title>
        <authorList>
            <person name="Hyun D.-W."/>
            <person name="Bae J.-W."/>
        </authorList>
    </citation>
    <scope>NUCLEOTIDE SEQUENCE [LARGE SCALE GENOMIC DNA]</scope>
    <source>
        <strain evidence="3 4">JCM 17540</strain>
    </source>
</reference>
<sequence>MKVHAISSRSDPRGNSRSSGGGSIVTDQVVPPPERAPAIDVVICTHNRPDLLRVAVDAVLAQDYAGKVTVVVVFDRSEPDLSLERHDPARRVLVVTNTRTGGLAGARNSGVLAGGSPLVAFCDDDDAWEPDKLTRQVRRLLYTGALTCVTGIRIQYGDHSSVRLARADEMTLERLVRRRVMPAHPSSVLVRREALLGPIGLVDEHIPGSYAEDYDWILRAALAGDICVVEEPLVRVMWGQSLFSGRWRTIIEALDYMVDKFPQFQADRGALARIRGQQAFGHAALGERRRSLGKVWETMRLNPAEPRAWVALPVAVGLVKADTVMGALHRRGHGI</sequence>
<dbReference type="GO" id="GO:0016740">
    <property type="term" value="F:transferase activity"/>
    <property type="evidence" value="ECO:0007669"/>
    <property type="project" value="UniProtKB-KW"/>
</dbReference>
<organism evidence="3 4">
    <name type="scientific">Tessaracoccus defluvii</name>
    <dbReference type="NCBI Taxonomy" id="1285901"/>
    <lineage>
        <taxon>Bacteria</taxon>
        <taxon>Bacillati</taxon>
        <taxon>Actinomycetota</taxon>
        <taxon>Actinomycetes</taxon>
        <taxon>Propionibacteriales</taxon>
        <taxon>Propionibacteriaceae</taxon>
        <taxon>Tessaracoccus</taxon>
    </lineage>
</organism>
<dbReference type="Gene3D" id="3.90.550.10">
    <property type="entry name" value="Spore Coat Polysaccharide Biosynthesis Protein SpsA, Chain A"/>
    <property type="match status" value="1"/>
</dbReference>
<proteinExistence type="predicted"/>
<name>A0A7H0H6B9_9ACTN</name>
<evidence type="ECO:0000256" key="1">
    <source>
        <dbReference type="SAM" id="MobiDB-lite"/>
    </source>
</evidence>
<evidence type="ECO:0000313" key="4">
    <source>
        <dbReference type="Proteomes" id="UP000516117"/>
    </source>
</evidence>
<dbReference type="KEGG" id="tdf:H9L22_00680"/>
<evidence type="ECO:0000313" key="3">
    <source>
        <dbReference type="EMBL" id="QNP56085.1"/>
    </source>
</evidence>
<evidence type="ECO:0000259" key="2">
    <source>
        <dbReference type="Pfam" id="PF00535"/>
    </source>
</evidence>
<dbReference type="PANTHER" id="PTHR43685:SF2">
    <property type="entry name" value="GLYCOSYLTRANSFERASE 2-LIKE DOMAIN-CONTAINING PROTEIN"/>
    <property type="match status" value="1"/>
</dbReference>
<dbReference type="CDD" id="cd00761">
    <property type="entry name" value="Glyco_tranf_GTA_type"/>
    <property type="match status" value="1"/>
</dbReference>
<dbReference type="Pfam" id="PF00535">
    <property type="entry name" value="Glycos_transf_2"/>
    <property type="match status" value="1"/>
</dbReference>
<dbReference type="AlphaFoldDB" id="A0A7H0H6B9"/>
<dbReference type="InterPro" id="IPR001173">
    <property type="entry name" value="Glyco_trans_2-like"/>
</dbReference>
<dbReference type="EMBL" id="CP060789">
    <property type="protein sequence ID" value="QNP56085.1"/>
    <property type="molecule type" value="Genomic_DNA"/>
</dbReference>
<feature type="region of interest" description="Disordered" evidence="1">
    <location>
        <begin position="1"/>
        <end position="31"/>
    </location>
</feature>